<comment type="caution">
    <text evidence="1">The sequence shown here is derived from an EMBL/GenBank/DDBJ whole genome shotgun (WGS) entry which is preliminary data.</text>
</comment>
<dbReference type="EMBL" id="VIWO01000012">
    <property type="protein sequence ID" value="TWF33691.1"/>
    <property type="molecule type" value="Genomic_DNA"/>
</dbReference>
<proteinExistence type="predicted"/>
<name>A0A561P6G1_9BACT</name>
<evidence type="ECO:0000313" key="2">
    <source>
        <dbReference type="Proteomes" id="UP000320811"/>
    </source>
</evidence>
<accession>A0A561P6G1</accession>
<dbReference type="AlphaFoldDB" id="A0A561P6G1"/>
<evidence type="ECO:0000313" key="1">
    <source>
        <dbReference type="EMBL" id="TWF33691.1"/>
    </source>
</evidence>
<gene>
    <name evidence="1" type="ORF">FHW36_112132</name>
</gene>
<dbReference type="Proteomes" id="UP000320811">
    <property type="component" value="Unassembled WGS sequence"/>
</dbReference>
<protein>
    <submittedName>
        <fullName evidence="1">Uncharacterized protein</fullName>
    </submittedName>
</protein>
<keyword evidence="2" id="KW-1185">Reference proteome</keyword>
<reference evidence="1 2" key="1">
    <citation type="submission" date="2019-06" db="EMBL/GenBank/DDBJ databases">
        <title>Sorghum-associated microbial communities from plants grown in Nebraska, USA.</title>
        <authorList>
            <person name="Schachtman D."/>
        </authorList>
    </citation>
    <scope>NUCLEOTIDE SEQUENCE [LARGE SCALE GENOMIC DNA]</scope>
    <source>
        <strain evidence="1 2">1209</strain>
    </source>
</reference>
<sequence>MQFFDSKCFPVSSIRKSISNEKKMVYDIKKTAFKIMLRIMVMNLQKGRLDFYGQPFSTKKIECALVFFTFFSFFLF</sequence>
<organism evidence="1 2">
    <name type="scientific">Chitinophaga polysaccharea</name>
    <dbReference type="NCBI Taxonomy" id="1293035"/>
    <lineage>
        <taxon>Bacteria</taxon>
        <taxon>Pseudomonadati</taxon>
        <taxon>Bacteroidota</taxon>
        <taxon>Chitinophagia</taxon>
        <taxon>Chitinophagales</taxon>
        <taxon>Chitinophagaceae</taxon>
        <taxon>Chitinophaga</taxon>
    </lineage>
</organism>